<dbReference type="Proteomes" id="UP000185860">
    <property type="component" value="Unassembled WGS sequence"/>
</dbReference>
<dbReference type="Pfam" id="PF04966">
    <property type="entry name" value="OprB"/>
    <property type="match status" value="1"/>
</dbReference>
<accession>A0A1U7I9Q1</accession>
<evidence type="ECO:0000256" key="1">
    <source>
        <dbReference type="ARBA" id="ARBA00008769"/>
    </source>
</evidence>
<dbReference type="InterPro" id="IPR001119">
    <property type="entry name" value="SLH_dom"/>
</dbReference>
<dbReference type="InterPro" id="IPR051465">
    <property type="entry name" value="Cell_Envelope_Struct_Comp"/>
</dbReference>
<evidence type="ECO:0000259" key="4">
    <source>
        <dbReference type="PROSITE" id="PS51272"/>
    </source>
</evidence>
<comment type="caution">
    <text evidence="5">The sequence shown here is derived from an EMBL/GenBank/DDBJ whole genome shotgun (WGS) entry which is preliminary data.</text>
</comment>
<keyword evidence="2" id="KW-0732">Signal</keyword>
<evidence type="ECO:0000313" key="6">
    <source>
        <dbReference type="Proteomes" id="UP000185860"/>
    </source>
</evidence>
<gene>
    <name evidence="5" type="ORF">NIES2119_23920</name>
</gene>
<organism evidence="5 6">
    <name type="scientific">[Phormidium ambiguum] IAM M-71</name>
    <dbReference type="NCBI Taxonomy" id="454136"/>
    <lineage>
        <taxon>Bacteria</taxon>
        <taxon>Bacillati</taxon>
        <taxon>Cyanobacteriota</taxon>
        <taxon>Cyanophyceae</taxon>
        <taxon>Oscillatoriophycideae</taxon>
        <taxon>Aerosakkonematales</taxon>
        <taxon>Aerosakkonemataceae</taxon>
        <taxon>Floridanema</taxon>
    </lineage>
</organism>
<dbReference type="RefSeq" id="WP_073596006.1">
    <property type="nucleotide sequence ID" value="NZ_MRCE01000031.1"/>
</dbReference>
<dbReference type="InterPro" id="IPR047684">
    <property type="entry name" value="Por_som-like"/>
</dbReference>
<dbReference type="PANTHER" id="PTHR43308:SF1">
    <property type="entry name" value="OUTER MEMBRANE PROTEIN ALPHA"/>
    <property type="match status" value="1"/>
</dbReference>
<feature type="chain" id="PRO_5011820964" description="SLH domain-containing protein" evidence="2">
    <location>
        <begin position="26"/>
        <end position="550"/>
    </location>
</feature>
<dbReference type="Pfam" id="PF00395">
    <property type="entry name" value="SLH"/>
    <property type="match status" value="1"/>
</dbReference>
<comment type="similarity">
    <text evidence="1 2">Belongs to the OprB family.</text>
</comment>
<evidence type="ECO:0000256" key="2">
    <source>
        <dbReference type="RuleBase" id="RU363072"/>
    </source>
</evidence>
<dbReference type="EMBL" id="MRCE01000031">
    <property type="protein sequence ID" value="OKH33269.1"/>
    <property type="molecule type" value="Genomic_DNA"/>
</dbReference>
<name>A0A1U7I9Q1_9CYAN</name>
<feature type="coiled-coil region" evidence="3">
    <location>
        <begin position="140"/>
        <end position="174"/>
    </location>
</feature>
<dbReference type="NCBIfam" id="NF033921">
    <property type="entry name" value="por_somb"/>
    <property type="match status" value="1"/>
</dbReference>
<dbReference type="OrthoDB" id="580845at2"/>
<protein>
    <recommendedName>
        <fullName evidence="4">SLH domain-containing protein</fullName>
    </recommendedName>
</protein>
<sequence length="550" mass="60446">MNGTFGKLLLVTSVFWVNFFSAALAQSVVEEAPSVTPEIGNGNLTQTSNLTSVEPEIDNSMSQVTSVSQLSDVQPTDWAFQALQSLVERYGCIEGYPDRTYRGNRAMTRYEFAAGLNACLNQISELIAASTTDLVRKEDLVSLQKLQEQFANELAQLRARIDTLDSRVTQVEANQFSTTTKLVGDSIWLIGDTFGDRANNTRANDTRDDSRTFFAQRTRLDFQTSFSGKDLLSTRLQINNIPNLATITGTNMARIGPDSPNNDTQVRLDRLMYRFPVNKAVFFISPKGLTLDILAPTINPLFDTAISAGVSAFGLRNPTVYRAFDGAGAGVSYRFNPQLQVNLGYIADARQAANPTDANGLFDGSHAAIGQLTFSPSRQLDLALTYTRKYFATGSVGVTSGTGSFFANRPFGQNATTSDNFGFQFSWRISPKFNLGGWLGYTLAHQVKGEENEATIINGAINFGFPDLFAKGNLGGIIIGVPPKVTSNDFLVSGRQAKDPDTSLHIEVFYRYRINNNISLTPIFYIITKPEHNDANEPIWVGVLRTSFTF</sequence>
<proteinExistence type="inferred from homology"/>
<dbReference type="GO" id="GO:0008643">
    <property type="term" value="P:carbohydrate transport"/>
    <property type="evidence" value="ECO:0007669"/>
    <property type="project" value="InterPro"/>
</dbReference>
<feature type="domain" description="SLH" evidence="4">
    <location>
        <begin position="66"/>
        <end position="130"/>
    </location>
</feature>
<dbReference type="GO" id="GO:0016020">
    <property type="term" value="C:membrane"/>
    <property type="evidence" value="ECO:0007669"/>
    <property type="project" value="InterPro"/>
</dbReference>
<dbReference type="AlphaFoldDB" id="A0A1U7I9Q1"/>
<dbReference type="PANTHER" id="PTHR43308">
    <property type="entry name" value="OUTER MEMBRANE PROTEIN ALPHA-RELATED"/>
    <property type="match status" value="1"/>
</dbReference>
<dbReference type="Gene3D" id="2.40.160.180">
    <property type="entry name" value="Carbohydrate-selective porin OprB"/>
    <property type="match status" value="1"/>
</dbReference>
<dbReference type="InterPro" id="IPR007049">
    <property type="entry name" value="Carb-sel_porin_OprB"/>
</dbReference>
<keyword evidence="3" id="KW-0175">Coiled coil</keyword>
<dbReference type="STRING" id="454136.NIES2119_23920"/>
<feature type="signal peptide" evidence="2">
    <location>
        <begin position="1"/>
        <end position="25"/>
    </location>
</feature>
<dbReference type="InterPro" id="IPR038673">
    <property type="entry name" value="OprB_sf"/>
</dbReference>
<dbReference type="PROSITE" id="PS51272">
    <property type="entry name" value="SLH"/>
    <property type="match status" value="1"/>
</dbReference>
<reference evidence="5 6" key="1">
    <citation type="submission" date="2016-11" db="EMBL/GenBank/DDBJ databases">
        <title>Draft Genome Sequences of Nine Cyanobacterial Strains from Diverse Habitats.</title>
        <authorList>
            <person name="Zhu T."/>
            <person name="Hou S."/>
            <person name="Lu X."/>
            <person name="Hess W.R."/>
        </authorList>
    </citation>
    <scope>NUCLEOTIDE SEQUENCE [LARGE SCALE GENOMIC DNA]</scope>
    <source>
        <strain evidence="5 6">IAM M-71</strain>
    </source>
</reference>
<dbReference type="GO" id="GO:0015288">
    <property type="term" value="F:porin activity"/>
    <property type="evidence" value="ECO:0007669"/>
    <property type="project" value="InterPro"/>
</dbReference>
<evidence type="ECO:0000256" key="3">
    <source>
        <dbReference type="SAM" id="Coils"/>
    </source>
</evidence>
<evidence type="ECO:0000313" key="5">
    <source>
        <dbReference type="EMBL" id="OKH33269.1"/>
    </source>
</evidence>